<dbReference type="Proteomes" id="UP000276103">
    <property type="component" value="Unassembled WGS sequence"/>
</dbReference>
<evidence type="ECO:0000313" key="2">
    <source>
        <dbReference type="EMBL" id="RUS98783.1"/>
    </source>
</evidence>
<dbReference type="Pfam" id="PF04230">
    <property type="entry name" value="PS_pyruv_trans"/>
    <property type="match status" value="1"/>
</dbReference>
<protein>
    <recommendedName>
        <fullName evidence="1">Polysaccharide pyruvyl transferase domain-containing protein</fullName>
    </recommendedName>
</protein>
<name>A0A433UY70_ANAVA</name>
<reference evidence="2 3" key="1">
    <citation type="journal article" date="2019" name="Genome Biol. Evol.">
        <title>Day and night: Metabolic profiles and evolutionary relationships of six axenic non-marine cyanobacteria.</title>
        <authorList>
            <person name="Will S.E."/>
            <person name="Henke P."/>
            <person name="Boedeker C."/>
            <person name="Huang S."/>
            <person name="Brinkmann H."/>
            <person name="Rohde M."/>
            <person name="Jarek M."/>
            <person name="Friedl T."/>
            <person name="Seufert S."/>
            <person name="Schumacher M."/>
            <person name="Overmann J."/>
            <person name="Neumann-Schaal M."/>
            <person name="Petersen J."/>
        </authorList>
    </citation>
    <scope>NUCLEOTIDE SEQUENCE [LARGE SCALE GENOMIC DNA]</scope>
    <source>
        <strain evidence="2 3">SAG 1403-4b</strain>
    </source>
</reference>
<dbReference type="InterPro" id="IPR007345">
    <property type="entry name" value="Polysacch_pyruvyl_Trfase"/>
</dbReference>
<dbReference type="OrthoDB" id="3199616at2"/>
<gene>
    <name evidence="2" type="ORF">DSM107003_08020</name>
</gene>
<dbReference type="PANTHER" id="PTHR36836:SF1">
    <property type="entry name" value="COLANIC ACID BIOSYNTHESIS PROTEIN WCAK"/>
    <property type="match status" value="1"/>
</dbReference>
<dbReference type="PANTHER" id="PTHR36836">
    <property type="entry name" value="COLANIC ACID BIOSYNTHESIS PROTEIN WCAK"/>
    <property type="match status" value="1"/>
</dbReference>
<accession>A0A433UY70</accession>
<dbReference type="EMBL" id="RSCM01000002">
    <property type="protein sequence ID" value="RUS98783.1"/>
    <property type="molecule type" value="Genomic_DNA"/>
</dbReference>
<comment type="caution">
    <text evidence="2">The sequence shown here is derived from an EMBL/GenBank/DDBJ whole genome shotgun (WGS) entry which is preliminary data.</text>
</comment>
<proteinExistence type="predicted"/>
<dbReference type="RefSeq" id="WP_127052380.1">
    <property type="nucleotide sequence ID" value="NZ_RSCM01000002.1"/>
</dbReference>
<sequence length="331" mass="38156">MKIAIFGYYNALNAGDDRIQYCITKLLQGNNIVFLPHYLSPPQEYLESFDWILIGGGGLVFERVGIWVNIKQWITRCKAKIGVFGLGVNRVSSDLLPELLDLIEKAEFFYVRDEISKSLLNDHPKVEVHPDLTWCFPFPPVELNTSSSSNKIAINLAPCHWKDFEPEMWIKALSQFQLNPFPFNFNVNRDFDLLEKYLGKIPFQEFSLQPLIDSEILVACRFHAIIFAMQMGKPFLAINYDDKVERLLKESNLSECCLETTEHGLLVEKINFIRENQVEIQKKINSFAALQQERSIYLKQAIQNHLANKEKSESNSFATLKASVKKILMRS</sequence>
<feature type="domain" description="Polysaccharide pyruvyl transferase" evidence="1">
    <location>
        <begin position="13"/>
        <end position="241"/>
    </location>
</feature>
<dbReference type="AlphaFoldDB" id="A0A433UY70"/>
<organism evidence="2 3">
    <name type="scientific">Trichormus variabilis SAG 1403-4b</name>
    <dbReference type="NCBI Taxonomy" id="447716"/>
    <lineage>
        <taxon>Bacteria</taxon>
        <taxon>Bacillati</taxon>
        <taxon>Cyanobacteriota</taxon>
        <taxon>Cyanophyceae</taxon>
        <taxon>Nostocales</taxon>
        <taxon>Nostocaceae</taxon>
        <taxon>Trichormus</taxon>
    </lineage>
</organism>
<keyword evidence="3" id="KW-1185">Reference proteome</keyword>
<evidence type="ECO:0000259" key="1">
    <source>
        <dbReference type="Pfam" id="PF04230"/>
    </source>
</evidence>
<evidence type="ECO:0000313" key="3">
    <source>
        <dbReference type="Proteomes" id="UP000276103"/>
    </source>
</evidence>